<proteinExistence type="predicted"/>
<comment type="caution">
    <text evidence="1">The sequence shown here is derived from an EMBL/GenBank/DDBJ whole genome shotgun (WGS) entry which is preliminary data.</text>
</comment>
<gene>
    <name evidence="1" type="ORF">CEXT_675611</name>
</gene>
<evidence type="ECO:0008006" key="3">
    <source>
        <dbReference type="Google" id="ProtNLM"/>
    </source>
</evidence>
<keyword evidence="2" id="KW-1185">Reference proteome</keyword>
<reference evidence="1 2" key="1">
    <citation type="submission" date="2021-06" db="EMBL/GenBank/DDBJ databases">
        <title>Caerostris extrusa draft genome.</title>
        <authorList>
            <person name="Kono N."/>
            <person name="Arakawa K."/>
        </authorList>
    </citation>
    <scope>NUCLEOTIDE SEQUENCE [LARGE SCALE GENOMIC DNA]</scope>
</reference>
<protein>
    <recommendedName>
        <fullName evidence="3">Transposase</fullName>
    </recommendedName>
</protein>
<organism evidence="1 2">
    <name type="scientific">Caerostris extrusa</name>
    <name type="common">Bark spider</name>
    <name type="synonym">Caerostris bankana</name>
    <dbReference type="NCBI Taxonomy" id="172846"/>
    <lineage>
        <taxon>Eukaryota</taxon>
        <taxon>Metazoa</taxon>
        <taxon>Ecdysozoa</taxon>
        <taxon>Arthropoda</taxon>
        <taxon>Chelicerata</taxon>
        <taxon>Arachnida</taxon>
        <taxon>Araneae</taxon>
        <taxon>Araneomorphae</taxon>
        <taxon>Entelegynae</taxon>
        <taxon>Araneoidea</taxon>
        <taxon>Araneidae</taxon>
        <taxon>Caerostris</taxon>
    </lineage>
</organism>
<dbReference type="EMBL" id="BPLR01006369">
    <property type="protein sequence ID" value="GIY09367.1"/>
    <property type="molecule type" value="Genomic_DNA"/>
</dbReference>
<dbReference type="Proteomes" id="UP001054945">
    <property type="component" value="Unassembled WGS sequence"/>
</dbReference>
<evidence type="ECO:0000313" key="1">
    <source>
        <dbReference type="EMBL" id="GIY09367.1"/>
    </source>
</evidence>
<dbReference type="AlphaFoldDB" id="A0AAV4QJ99"/>
<evidence type="ECO:0000313" key="2">
    <source>
        <dbReference type="Proteomes" id="UP001054945"/>
    </source>
</evidence>
<name>A0AAV4QJ99_CAEEX</name>
<sequence length="103" mass="11718">MPTVTRAVLKVCAEYFPVYRTIVTTLRRLRETGIFIPSPRSETHKNGHSNDTYINDKTLTSDTQHDIEFNGNECVVRHMGETQLVRPIIYSRSSPTDIKGHGT</sequence>
<accession>A0AAV4QJ99</accession>